<dbReference type="InterPro" id="IPR051172">
    <property type="entry name" value="Chlamydia_OmcB"/>
</dbReference>
<dbReference type="AlphaFoldDB" id="A0A2W1J780"/>
<evidence type="ECO:0000256" key="1">
    <source>
        <dbReference type="SAM" id="MobiDB-lite"/>
    </source>
</evidence>
<gene>
    <name evidence="2" type="ORF">C1752_13895</name>
</gene>
<dbReference type="NCBIfam" id="TIGR01451">
    <property type="entry name" value="B_ant_repeat"/>
    <property type="match status" value="2"/>
</dbReference>
<accession>A0A2W1J780</accession>
<protein>
    <recommendedName>
        <fullName evidence="4">DUF11 domain-containing protein</fullName>
    </recommendedName>
</protein>
<sequence>MKFASPFLRQTSQFIKQRLKPTKHRKTLGYLAGVALTSFAAFGTVMAPAQAQTRNYTPRLKVQARGRTTIFGNAVTTCSTAPGAFNSANCAAARNATVTPATANNDFFIDYIDIDGDASTFNSSSSTYTFPSANSGFNIVWAGLYWTGDTSAGGQGGSTAPSAASRSQMSFKVPGGIYQTVLAEQLDTSGTAASTRYSAFADVTTLVRQGGSGEYFGANIQTGKGTDRYGGWTLIVVYEDDTEVLRNMTIFDGYLPVSGTDRTATISGFLTPQAGPFEAAMGAFISEGDVRFQPDEFQINNQVVSDANNPSNNFFNSSNSLYGIGIKTNTSVITTPGGPVLGPISRNPDYSNLLALDIDIVEALDTSGDPIIPNGATSADLKFTTTGDVYYPTAFFFSVQVFQPVLDQNFTKTVTDINGGDVFPGDVLEYTITYQNTGNDNATDAILTDDIPTNTTYEPDSLQIITDPDPTFTTPDAPSDAPNDDRAEFDSANNRVVFRTGVGAGILNGGVVPFDDPNVPGAVDDTVVVKFRVRVDSGISSFPTTISNQADIDYRGEFSGIPFSGMSDDPGTAAQSDPTDVIVSEPQDPNLLLVKRITRVNGTATNGSTDLAAYVEDADYPYDDNTLEPSLTGNAQFPTPDTENWPNTTGSTSSTFLIGGREGGTTRPDDEVEYTIYFLSTGDVDASDVELCDKVPDFQTFVSDAYNSVPAATGGGVGANRGILVEYNGSTLSYSNDDDGDTARFYPSGETLPSACDGAAAQTEDNGAIVVNLGNLPKANSSGDPATSYGLVRFRAKVK</sequence>
<dbReference type="PANTHER" id="PTHR34819:SF5">
    <property type="entry name" value="CONSERVED REPEAT DOMAIN PROTEIN"/>
    <property type="match status" value="1"/>
</dbReference>
<evidence type="ECO:0000313" key="3">
    <source>
        <dbReference type="Proteomes" id="UP000248857"/>
    </source>
</evidence>
<keyword evidence="3" id="KW-1185">Reference proteome</keyword>
<evidence type="ECO:0008006" key="4">
    <source>
        <dbReference type="Google" id="ProtNLM"/>
    </source>
</evidence>
<dbReference type="EMBL" id="PQWO01000041">
    <property type="protein sequence ID" value="PZD70360.1"/>
    <property type="molecule type" value="Genomic_DNA"/>
</dbReference>
<reference evidence="2 3" key="1">
    <citation type="journal article" date="2018" name="Sci. Rep.">
        <title>A novel species of the marine cyanobacterium Acaryochloris with a unique pigment content and lifestyle.</title>
        <authorList>
            <person name="Partensky F."/>
            <person name="Six C."/>
            <person name="Ratin M."/>
            <person name="Garczarek L."/>
            <person name="Vaulot D."/>
            <person name="Probert I."/>
            <person name="Calteau A."/>
            <person name="Gourvil P."/>
            <person name="Marie D."/>
            <person name="Grebert T."/>
            <person name="Bouchier C."/>
            <person name="Le Panse S."/>
            <person name="Gachenot M."/>
            <person name="Rodriguez F."/>
            <person name="Garrido J.L."/>
        </authorList>
    </citation>
    <scope>NUCLEOTIDE SEQUENCE [LARGE SCALE GENOMIC DNA]</scope>
    <source>
        <strain evidence="2 3">RCC1774</strain>
    </source>
</reference>
<evidence type="ECO:0000313" key="2">
    <source>
        <dbReference type="EMBL" id="PZD70360.1"/>
    </source>
</evidence>
<name>A0A2W1J780_9CYAN</name>
<feature type="compositionally biased region" description="Polar residues" evidence="1">
    <location>
        <begin position="638"/>
        <end position="656"/>
    </location>
</feature>
<dbReference type="RefSeq" id="WP_110989096.1">
    <property type="nucleotide sequence ID" value="NZ_CAWNWM010000041.1"/>
</dbReference>
<dbReference type="OrthoDB" id="6074739at2"/>
<comment type="caution">
    <text evidence="2">The sequence shown here is derived from an EMBL/GenBank/DDBJ whole genome shotgun (WGS) entry which is preliminary data.</text>
</comment>
<dbReference type="InterPro" id="IPR047589">
    <property type="entry name" value="DUF11_rpt"/>
</dbReference>
<feature type="region of interest" description="Disordered" evidence="1">
    <location>
        <begin position="638"/>
        <end position="667"/>
    </location>
</feature>
<dbReference type="SUPFAM" id="SSF49401">
    <property type="entry name" value="Bacterial adhesins"/>
    <property type="match status" value="1"/>
</dbReference>
<dbReference type="PANTHER" id="PTHR34819">
    <property type="entry name" value="LARGE CYSTEINE-RICH PERIPLASMIC PROTEIN OMCB"/>
    <property type="match status" value="1"/>
</dbReference>
<feature type="region of interest" description="Disordered" evidence="1">
    <location>
        <begin position="466"/>
        <end position="485"/>
    </location>
</feature>
<organism evidence="2 3">
    <name type="scientific">Acaryochloris thomasi RCC1774</name>
    <dbReference type="NCBI Taxonomy" id="1764569"/>
    <lineage>
        <taxon>Bacteria</taxon>
        <taxon>Bacillati</taxon>
        <taxon>Cyanobacteriota</taxon>
        <taxon>Cyanophyceae</taxon>
        <taxon>Acaryochloridales</taxon>
        <taxon>Acaryochloridaceae</taxon>
        <taxon>Acaryochloris</taxon>
        <taxon>Acaryochloris thomasi</taxon>
    </lineage>
</organism>
<dbReference type="InterPro" id="IPR008966">
    <property type="entry name" value="Adhesion_dom_sf"/>
</dbReference>
<feature type="compositionally biased region" description="Low complexity" evidence="1">
    <location>
        <begin position="466"/>
        <end position="481"/>
    </location>
</feature>
<dbReference type="Gene3D" id="2.60.40.740">
    <property type="match status" value="1"/>
</dbReference>
<proteinExistence type="predicted"/>
<dbReference type="Proteomes" id="UP000248857">
    <property type="component" value="Unassembled WGS sequence"/>
</dbReference>